<dbReference type="Proteomes" id="UP001652625">
    <property type="component" value="Chromosome 08"/>
</dbReference>
<dbReference type="PANTHER" id="PTHR10877">
    <property type="entry name" value="POLYCYSTIN FAMILY MEMBER"/>
    <property type="match status" value="1"/>
</dbReference>
<evidence type="ECO:0000313" key="14">
    <source>
        <dbReference type="RefSeq" id="XP_065660271.1"/>
    </source>
</evidence>
<feature type="chain" id="PRO_5046570182" evidence="10">
    <location>
        <begin position="20"/>
        <end position="2853"/>
    </location>
</feature>
<evidence type="ECO:0000313" key="13">
    <source>
        <dbReference type="Proteomes" id="UP001652625"/>
    </source>
</evidence>
<evidence type="ECO:0000256" key="10">
    <source>
        <dbReference type="SAM" id="SignalP"/>
    </source>
</evidence>
<dbReference type="InterPro" id="IPR001024">
    <property type="entry name" value="PLAT/LH2_dom"/>
</dbReference>
<evidence type="ECO:0000256" key="3">
    <source>
        <dbReference type="ARBA" id="ARBA00022692"/>
    </source>
</evidence>
<feature type="transmembrane region" description="Helical" evidence="9">
    <location>
        <begin position="1755"/>
        <end position="1776"/>
    </location>
</feature>
<evidence type="ECO:0000256" key="9">
    <source>
        <dbReference type="SAM" id="Phobius"/>
    </source>
</evidence>
<keyword evidence="3 9" id="KW-0812">Transmembrane</keyword>
<keyword evidence="7" id="KW-0325">Glycoprotein</keyword>
<dbReference type="InterPro" id="IPR046791">
    <property type="entry name" value="Polycystin_dom"/>
</dbReference>
<name>A0ABM4CEZ9_HYDVU</name>
<dbReference type="PROSITE" id="PS51111">
    <property type="entry name" value="REJ"/>
    <property type="match status" value="1"/>
</dbReference>
<dbReference type="PANTHER" id="PTHR10877:SF150">
    <property type="entry name" value="REJ DOMAIN-CONTAINING PROTEIN"/>
    <property type="match status" value="1"/>
</dbReference>
<evidence type="ECO:0000256" key="1">
    <source>
        <dbReference type="ARBA" id="ARBA00004141"/>
    </source>
</evidence>
<dbReference type="Pfam" id="PF02010">
    <property type="entry name" value="REJ"/>
    <property type="match status" value="1"/>
</dbReference>
<feature type="transmembrane region" description="Helical" evidence="9">
    <location>
        <begin position="2003"/>
        <end position="2025"/>
    </location>
</feature>
<evidence type="ECO:0000256" key="6">
    <source>
        <dbReference type="ARBA" id="ARBA00023136"/>
    </source>
</evidence>
<feature type="transmembrane region" description="Helical" evidence="9">
    <location>
        <begin position="2542"/>
        <end position="2561"/>
    </location>
</feature>
<feature type="transmembrane region" description="Helical" evidence="9">
    <location>
        <begin position="2690"/>
        <end position="2711"/>
    </location>
</feature>
<dbReference type="GeneID" id="105844737"/>
<feature type="transmembrane region" description="Helical" evidence="9">
    <location>
        <begin position="2224"/>
        <end position="2248"/>
    </location>
</feature>
<feature type="transmembrane region" description="Helical" evidence="9">
    <location>
        <begin position="2095"/>
        <end position="2117"/>
    </location>
</feature>
<dbReference type="Gene3D" id="2.40.180.10">
    <property type="entry name" value="Catalase core domain"/>
    <property type="match status" value="1"/>
</dbReference>
<evidence type="ECO:0000259" key="11">
    <source>
        <dbReference type="PROSITE" id="PS50095"/>
    </source>
</evidence>
<feature type="signal peptide" evidence="10">
    <location>
        <begin position="1"/>
        <end position="19"/>
    </location>
</feature>
<proteinExistence type="inferred from homology"/>
<dbReference type="SUPFAM" id="SSF49723">
    <property type="entry name" value="Lipase/lipooxygenase domain (PLAT/LH2 domain)"/>
    <property type="match status" value="1"/>
</dbReference>
<dbReference type="InterPro" id="IPR035986">
    <property type="entry name" value="PKD_dom_sf"/>
</dbReference>
<evidence type="ECO:0000256" key="8">
    <source>
        <dbReference type="PROSITE-ProRule" id="PRU00152"/>
    </source>
</evidence>
<dbReference type="Gene3D" id="2.60.40.10">
    <property type="entry name" value="Immunoglobulins"/>
    <property type="match status" value="1"/>
</dbReference>
<evidence type="ECO:0000256" key="4">
    <source>
        <dbReference type="ARBA" id="ARBA00022729"/>
    </source>
</evidence>
<dbReference type="Pfam" id="PF01825">
    <property type="entry name" value="GPS"/>
    <property type="match status" value="1"/>
</dbReference>
<dbReference type="PRINTS" id="PR01433">
    <property type="entry name" value="POLYCYSTIN2"/>
</dbReference>
<feature type="domain" description="PLAT" evidence="11">
    <location>
        <begin position="1801"/>
        <end position="1916"/>
    </location>
</feature>
<dbReference type="InterPro" id="IPR003915">
    <property type="entry name" value="PKD_2"/>
</dbReference>
<dbReference type="Pfam" id="PF20519">
    <property type="entry name" value="Polycystin_dom"/>
    <property type="match status" value="1"/>
</dbReference>
<reference evidence="14" key="1">
    <citation type="submission" date="2025-08" db="UniProtKB">
        <authorList>
            <consortium name="RefSeq"/>
        </authorList>
    </citation>
    <scope>IDENTIFICATION</scope>
</reference>
<feature type="transmembrane region" description="Helical" evidence="9">
    <location>
        <begin position="2623"/>
        <end position="2653"/>
    </location>
</feature>
<dbReference type="InterPro" id="IPR036392">
    <property type="entry name" value="PLAT/LH2_dom_sf"/>
</dbReference>
<dbReference type="SMART" id="SM00308">
    <property type="entry name" value="LH2"/>
    <property type="match status" value="1"/>
</dbReference>
<dbReference type="Pfam" id="PF08016">
    <property type="entry name" value="PKD_channel"/>
    <property type="match status" value="1"/>
</dbReference>
<dbReference type="SMART" id="SM00303">
    <property type="entry name" value="GPS"/>
    <property type="match status" value="1"/>
</dbReference>
<dbReference type="InterPro" id="IPR013783">
    <property type="entry name" value="Ig-like_fold"/>
</dbReference>
<dbReference type="InterPro" id="IPR051223">
    <property type="entry name" value="Polycystin"/>
</dbReference>
<feature type="domain" description="REJ" evidence="12">
    <location>
        <begin position="993"/>
        <end position="1143"/>
    </location>
</feature>
<dbReference type="InterPro" id="IPR013122">
    <property type="entry name" value="PKD1_2_channel"/>
</dbReference>
<feature type="transmembrane region" description="Helical" evidence="9">
    <location>
        <begin position="2502"/>
        <end position="2521"/>
    </location>
</feature>
<dbReference type="PROSITE" id="PS50095">
    <property type="entry name" value="PLAT"/>
    <property type="match status" value="1"/>
</dbReference>
<dbReference type="InterPro" id="IPR000203">
    <property type="entry name" value="GPS"/>
</dbReference>
<evidence type="ECO:0000256" key="5">
    <source>
        <dbReference type="ARBA" id="ARBA00022989"/>
    </source>
</evidence>
<keyword evidence="5 9" id="KW-1133">Transmembrane helix</keyword>
<dbReference type="InterPro" id="IPR014010">
    <property type="entry name" value="REJ_dom"/>
</dbReference>
<gene>
    <name evidence="14" type="primary">LOC105844737</name>
</gene>
<dbReference type="Gene3D" id="2.60.220.50">
    <property type="match status" value="1"/>
</dbReference>
<dbReference type="SUPFAM" id="SSF49299">
    <property type="entry name" value="PKD domain"/>
    <property type="match status" value="1"/>
</dbReference>
<feature type="transmembrane region" description="Helical" evidence="9">
    <location>
        <begin position="2129"/>
        <end position="2162"/>
    </location>
</feature>
<keyword evidence="13" id="KW-1185">Reference proteome</keyword>
<feature type="transmembrane region" description="Helical" evidence="9">
    <location>
        <begin position="2581"/>
        <end position="2602"/>
    </location>
</feature>
<comment type="subcellular location">
    <subcellularLocation>
        <location evidence="1">Membrane</location>
        <topology evidence="1">Multi-pass membrane protein</topology>
    </subcellularLocation>
</comment>
<dbReference type="Pfam" id="PF01477">
    <property type="entry name" value="PLAT"/>
    <property type="match status" value="1"/>
</dbReference>
<dbReference type="RefSeq" id="XP_065660271.1">
    <property type="nucleotide sequence ID" value="XM_065804199.1"/>
</dbReference>
<comment type="caution">
    <text evidence="8">Lacks conserved residue(s) required for the propagation of feature annotation.</text>
</comment>
<evidence type="ECO:0000259" key="12">
    <source>
        <dbReference type="PROSITE" id="PS51111"/>
    </source>
</evidence>
<evidence type="ECO:0000256" key="7">
    <source>
        <dbReference type="ARBA" id="ARBA00023180"/>
    </source>
</evidence>
<evidence type="ECO:0000256" key="2">
    <source>
        <dbReference type="ARBA" id="ARBA00007200"/>
    </source>
</evidence>
<comment type="similarity">
    <text evidence="2">Belongs to the polycystin family.</text>
</comment>
<feature type="transmembrane region" description="Helical" evidence="9">
    <location>
        <begin position="1962"/>
        <end position="1983"/>
    </location>
</feature>
<protein>
    <submittedName>
        <fullName evidence="14">Uncharacterized protein LOC105844737 isoform X4</fullName>
    </submittedName>
</protein>
<dbReference type="InterPro" id="IPR002859">
    <property type="entry name" value="PKD/REJ-like"/>
</dbReference>
<organism evidence="13 14">
    <name type="scientific">Hydra vulgaris</name>
    <name type="common">Hydra</name>
    <name type="synonym">Hydra attenuata</name>
    <dbReference type="NCBI Taxonomy" id="6087"/>
    <lineage>
        <taxon>Eukaryota</taxon>
        <taxon>Metazoa</taxon>
        <taxon>Cnidaria</taxon>
        <taxon>Hydrozoa</taxon>
        <taxon>Hydroidolina</taxon>
        <taxon>Anthoathecata</taxon>
        <taxon>Aplanulata</taxon>
        <taxon>Hydridae</taxon>
        <taxon>Hydra</taxon>
    </lineage>
</organism>
<keyword evidence="4 10" id="KW-0732">Signal</keyword>
<sequence>MKILLFLITFYARFRSAFPQYCINDGVTDFQLTSSGYYVDSSISCVSVCNSYSPGVFFYAFFLEKQLCFCKNSFQLNISPSSCSTTQCLIGSSNCILSNYEYFPLSLGIIDWEITFNPTPALVDNEVQIQTNILKGDASSAYVIPTTNGLTTNGLPSDVQSVNGTTVKTHFYLPGLQLWSQKIGNKYANPINTSIWLQIDEKVGGVYVNPLIVNVNGFYNFFLTITQGTKVSVNISLPMNKNVNFTADVICLSYGLDLSMFYNTSDGNCSLKDGFVLNQVILSSGYLKKIKLKVSNTGTLKIHILRPSISSTIFCALGSGCTNTLSTSNPVTALVVKRFLFSLPVKGIIEIPLQNIAVDENDIIWIGGSASLYCNGNNYVPMDEMNLGSIVTFSIDETNNNGFFISFFVSKPIEYYVPVSSNTPGLFNFVIDVSNNVSSSQRLNYSYPIQIPISGLRFANNKPFSKDVAGYKINGWLTLQAVIDNGTDVMYLFDIPKLYFSSNVSSGSVDFKLTTLGVFTVYLTAGNKINSVNTSIEIAVLSEINSIKLYAENNQLQNSSYNTSVTILNGTDVHLILDFGDGTPVLSLTNINATGINGFTYTILHMYSVCDIYTIIAYVSNVLVTSSGVFNATFISSKKVVVFCILSNLNVITTPIVSLNGYAELSLTKNLVLNIFQDVGSYRNYSIDWGDGTYSYNNQSVLNLNGYFPVIFQVQHMFEKESMYNVSITCNNALQRLSYVVQVQVKSCSVPYVSFYYGTALNPVTVFRNYDKDFIGFIEKVDVSCQSKTSTFEWNLTSSTLKSIISRQKGIEFQQKVIYTIVKGSLDVGFYILSLQYTYGETSTVYSAYVNVLFSPLIMDIESGFFNSIAYKKKNGNESFHQNFTISAENSNDPDDPTVGIQGITFKWRCKVATNFSDAQVVMANFTSLNLTFRGDTCFNETWVNLSSTSPNVSFSTQQFLEGINYHFEVCGTKYAGKDIYSKDQYKISCFIQQFLILAGSAPTITLKCISNCETKLNFQERVIYSFVCEDCGSRRLVAKWIIKSDASTEPLTDNDTRTGFSTPSLVIKRDILLETKNYTFNLIVGYADSINSAKFEFTKTACSKPAGGVCFVNPTSGYALDTKFSIVCYGWRDADGLLFYRFYYDNGQIERMNLSSTNSVDYPLLNAETIDQPSLVNFVMGPGDQKNDYKIIIFLRVSNKYNAYTEQNITIKVKPNKKLLNITDLLTDVNLNDTQSVSNLVQAISSTSNRNSSSLNNISSTSNSELRTQVIGLINNIPIIDLSSFKSVSDGLVLSIKYPSEISSQAQSQAANIVERLSGYLTKQNLKGFGADSFDTLTQSLLNSLSSLFLTSFNYTDPGLSFIPDNKTTSSATETTATTTTSAALSNLTVNVNMVSKLFDSMNKYFLAAHSYKVPGEIATMGETKQFNFELKKNFSFDVSNSSIGSFDGGFLFPNVDDIFNNSMQTKQILINNVRMKSLVYTWDTNRSENILTESQSLSIFGLDGLPIKVTNTSKPINIAIKNIPEKMNGKNISLSMPNDVFLVKLPLKSDCKMLLKFLFKNDPNNLTNLIVYIQYGKVASKFDYDIMLNISAKDGIFMTKNNNPVQNLTFANTFTDKMNGFLRNQDAKLNDDGTLVLWNFNSSTYAPSNNSELHLSFCYSGPMPDKKLNENEYTFDQAEYSGKFEYEMKSYCAECNYWNENTNKWMSDGCELDVHSTNFLVTKCKCTHLTTFGGFFIAPNPLLPLSLALFKQGYILTVAVAVVILLWLLCLPFARRMDKQDDSKIGVCPLYDNREGETYLYQIIVHTGGIRNAGTKSNIFLTVAGDISESGVRHLKDPVRKCFQRSSCDVFIMSTCSSLGDLDFVRLWHDNSGGGWYLRNIIIIDLQTEKEFLFIGHRWMAVDRGNCLVDCVIPVASVEESTNFNYVFKTMAQHKLLDEHLWLSVLTRLPQSNFTRCQRLSVAFSLIMTSMMVSVMFYRGYKNEPGIENGLFNFSFDKEKVLLILICSCIKFPVELIFVKLFCSIRPFQNLEMNSDDLSRIKDNKIEEDLKLSYSQLLKKNSLTSTDAVTCITCEENRKSTSMKTVSKKYFPVWCLYMTWFICIGNIFGCGFIVLRYGMSFGNNQSLHWLTIIIVDLAKEIFLFGPVKIFITAIFITLVVKKVKEDKGEIKLKGKALALNQSWLHKPKDKSLILNKDDGNIQPPDPASLKKMRDLRLKHLKMYSLMTELILYIFYAILAFRIGYFARESFAFYQTRNIQELFNLKLRGVPWPRDYSKIYGKIQSSKKFWPWMEELFFPQVYPDPWYNLSAFYSNTSKQNFPGKLFLNDLTSKIVNGIRIRQVRIQPDSCRKAYLMSNFIKIDCLSSYTSSLEETRDFDLNWKIPKQYNSPIIPSTMPWRYQTWQELDGYPYAAGLDIYYGGGYVLEIFPKWKNKAILEQLKNSKWIDRQTRAVIIEFALFNAATNYFTMVTMALEFPASGGVVPTSSILTFQLFSSGTNIYVWHFLFILMVLVLTIRHFRLLYRSGCKYFLEFWSLVESSMILFSIIAVGFFFFKGYLVKMLLQRLLDKKPQAFINFQFASYWDLVYVNLISLVIFFVTLKFIKLLQFNRRVSLVSYTLKVAWYPLTMFGIVFFIILCSFVFSSAIIFGAFMDDYKTFFNTITSIVSLLLGRFSFIQYKNANGFLGPIFFYGFNIIVIWIIMNMFVSILNDAFRNVRTRPDNQTNDYEIIEFLLEQLKDLLGYRWIKEENAFSYQNEKISDIKHESDTYKRVSYSNGILSKTSDFNEDSVENEVFYTLESENSIYAKFPQKKYLFNSNEHEIGANESLNKFIICVNLLYLKKSMHEFVTMK</sequence>
<dbReference type="InterPro" id="IPR046338">
    <property type="entry name" value="GAIN_dom_sf"/>
</dbReference>
<accession>A0ABM4CEZ9</accession>
<keyword evidence="6 9" id="KW-0472">Membrane</keyword>